<dbReference type="EMBL" id="CP036264">
    <property type="protein sequence ID" value="QEF99256.1"/>
    <property type="molecule type" value="Genomic_DNA"/>
</dbReference>
<evidence type="ECO:0000313" key="2">
    <source>
        <dbReference type="EMBL" id="QEF99256.1"/>
    </source>
</evidence>
<dbReference type="KEGG" id="smam:Mal15_33180"/>
<gene>
    <name evidence="2" type="ORF">Mal15_33180</name>
</gene>
<name>A0A5B9MGL5_9BACT</name>
<sequence length="194" mass="21229">MFQALRHSLRRKKRPAKQQQRARRKHAHRIESLEKRMLMVANLQAMLTTEHVDLNIASDGEQWSIGPRNSSARPAIQYANDAAAMYVGAPAEMSRPVNAEYDFIGVGPGESFYLLPQHQNPDLLFLGFASGGITDSLDSYDASGESKGRVSAAVGEWIKVALSDVAHTNPDGTIGDGDLSIWQSGVFGDAKVFM</sequence>
<feature type="region of interest" description="Disordered" evidence="1">
    <location>
        <begin position="1"/>
        <end position="26"/>
    </location>
</feature>
<proteinExistence type="predicted"/>
<dbReference type="AlphaFoldDB" id="A0A5B9MGL5"/>
<dbReference type="RefSeq" id="WP_147868680.1">
    <property type="nucleotide sequence ID" value="NZ_CP036264.1"/>
</dbReference>
<accession>A0A5B9MGL5</accession>
<protein>
    <submittedName>
        <fullName evidence="2">Uncharacterized protein</fullName>
    </submittedName>
</protein>
<organism evidence="2 3">
    <name type="scientific">Stieleria maiorica</name>
    <dbReference type="NCBI Taxonomy" id="2795974"/>
    <lineage>
        <taxon>Bacteria</taxon>
        <taxon>Pseudomonadati</taxon>
        <taxon>Planctomycetota</taxon>
        <taxon>Planctomycetia</taxon>
        <taxon>Pirellulales</taxon>
        <taxon>Pirellulaceae</taxon>
        <taxon>Stieleria</taxon>
    </lineage>
</organism>
<feature type="compositionally biased region" description="Basic residues" evidence="1">
    <location>
        <begin position="7"/>
        <end position="26"/>
    </location>
</feature>
<dbReference type="Proteomes" id="UP000321353">
    <property type="component" value="Chromosome"/>
</dbReference>
<keyword evidence="3" id="KW-1185">Reference proteome</keyword>
<evidence type="ECO:0000313" key="3">
    <source>
        <dbReference type="Proteomes" id="UP000321353"/>
    </source>
</evidence>
<evidence type="ECO:0000256" key="1">
    <source>
        <dbReference type="SAM" id="MobiDB-lite"/>
    </source>
</evidence>
<reference evidence="2 3" key="1">
    <citation type="submission" date="2019-02" db="EMBL/GenBank/DDBJ databases">
        <title>Planctomycetal bacteria perform biofilm scaping via a novel small molecule.</title>
        <authorList>
            <person name="Jeske O."/>
            <person name="Boedeker C."/>
            <person name="Wiegand S."/>
            <person name="Breitling P."/>
            <person name="Kallscheuer N."/>
            <person name="Jogler M."/>
            <person name="Rohde M."/>
            <person name="Petersen J."/>
            <person name="Medema M.H."/>
            <person name="Surup F."/>
            <person name="Jogler C."/>
        </authorList>
    </citation>
    <scope>NUCLEOTIDE SEQUENCE [LARGE SCALE GENOMIC DNA]</scope>
    <source>
        <strain evidence="2 3">Mal15</strain>
    </source>
</reference>